<reference evidence="1 2" key="1">
    <citation type="submission" date="2020-10" db="EMBL/GenBank/DDBJ databases">
        <title>Connecting structure to function with the recovery of over 1000 high-quality activated sludge metagenome-assembled genomes encoding full-length rRNA genes using long-read sequencing.</title>
        <authorList>
            <person name="Singleton C.M."/>
            <person name="Petriglieri F."/>
            <person name="Kristensen J.M."/>
            <person name="Kirkegaard R.H."/>
            <person name="Michaelsen T.Y."/>
            <person name="Andersen M.H."/>
            <person name="Karst S.M."/>
            <person name="Dueholm M.S."/>
            <person name="Nielsen P.H."/>
            <person name="Albertsen M."/>
        </authorList>
    </citation>
    <scope>NUCLEOTIDE SEQUENCE [LARGE SCALE GENOMIC DNA]</scope>
    <source>
        <strain evidence="1">Ribe_18-Q3-R11-54_BAT3C.373</strain>
    </source>
</reference>
<protein>
    <recommendedName>
        <fullName evidence="3">Secretion system C-terminal sorting domain-containing protein</fullName>
    </recommendedName>
</protein>
<dbReference type="AlphaFoldDB" id="A0A9D7S8W1"/>
<evidence type="ECO:0000313" key="1">
    <source>
        <dbReference type="EMBL" id="MBK9717903.1"/>
    </source>
</evidence>
<accession>A0A9D7S8W1</accession>
<evidence type="ECO:0008006" key="3">
    <source>
        <dbReference type="Google" id="ProtNLM"/>
    </source>
</evidence>
<dbReference type="Proteomes" id="UP000808349">
    <property type="component" value="Unassembled WGS sequence"/>
</dbReference>
<dbReference type="EMBL" id="JADKFW010000005">
    <property type="protein sequence ID" value="MBK9717903.1"/>
    <property type="molecule type" value="Genomic_DNA"/>
</dbReference>
<proteinExistence type="predicted"/>
<gene>
    <name evidence="1" type="ORF">IPO85_10375</name>
</gene>
<sequence length="169" mass="19594">MNTVNFNAPSHIFGYYDLNSSPFFSKDLGKSVFELDQGITPIISDYRYFTSSLIDANNRVYLTIQNDGLYVTDTNVFTQTKEENKKENYSNIQLRQIGKNLQIDIYEEISEVNNYKYSIYNQLSQNVTQGFLNHNSTLINLEQLTFGVYYLQIVNLSGGIQTYKFIHTE</sequence>
<organism evidence="1 2">
    <name type="scientific">Candidatus Defluviibacterium haderslevense</name>
    <dbReference type="NCBI Taxonomy" id="2981993"/>
    <lineage>
        <taxon>Bacteria</taxon>
        <taxon>Pseudomonadati</taxon>
        <taxon>Bacteroidota</taxon>
        <taxon>Saprospiria</taxon>
        <taxon>Saprospirales</taxon>
        <taxon>Saprospiraceae</taxon>
        <taxon>Candidatus Defluviibacterium</taxon>
    </lineage>
</organism>
<comment type="caution">
    <text evidence="1">The sequence shown here is derived from an EMBL/GenBank/DDBJ whole genome shotgun (WGS) entry which is preliminary data.</text>
</comment>
<name>A0A9D7S8W1_9BACT</name>
<evidence type="ECO:0000313" key="2">
    <source>
        <dbReference type="Proteomes" id="UP000808349"/>
    </source>
</evidence>